<keyword evidence="3" id="KW-1185">Reference proteome</keyword>
<evidence type="ECO:0000313" key="2">
    <source>
        <dbReference type="EMBL" id="ANN65256.1"/>
    </source>
</evidence>
<dbReference type="EMBL" id="CP016170">
    <property type="protein sequence ID" value="ANN65256.1"/>
    <property type="molecule type" value="Genomic_DNA"/>
</dbReference>
<organism evidence="2 3">
    <name type="scientific">Bordetella bronchialis</name>
    <dbReference type="NCBI Taxonomy" id="463025"/>
    <lineage>
        <taxon>Bacteria</taxon>
        <taxon>Pseudomonadati</taxon>
        <taxon>Pseudomonadota</taxon>
        <taxon>Betaproteobacteria</taxon>
        <taxon>Burkholderiales</taxon>
        <taxon>Alcaligenaceae</taxon>
        <taxon>Bordetella</taxon>
    </lineage>
</organism>
<name>A0ABM6CMU5_9BORD</name>
<sequence>MGVSSKDKVNLDALIRRQDLEAIKTDNSANMNEGGIPVTELAKGKLYYELLRKPHFQRETDDWNVDNVVTLIKSFRDGNLIPAIILWRSDQGFTFVIDGAHRLSALIAWINDDYGDRNISAQFFMHEIPKKQKEIAEACRQRIAAEVGTYASLSQILTSPNPSSQQIKWASNLTKALMTQWVHGDADIAAASFLAINQRAVQIDPTERYMIEARSQPNVIAARAFVNSTRGHKYWQNFDESTRERIERRARLIYNSIFEPEDADPVKHTRLPPAGLAHTANGLRIALDLVNITNDVKQASLDPDSTGTDTERFINKTYGVVKYVAGGDPASLDLHPAIYFWGATGNHQPSIFLAVISFVQDMILRDELIDFTRHRAKFEEFLVGNSGVVKHILGKHGGWKKSVVPVKKMLRTIFEGLMAGKSDAIIEAELSQPPGQTASSMAAFAVEERRSSWRETKSAARRKASIDMASRCAICKARLDPNVASDDHVIRKEDGGRDSVDNAQLTHHFCNHGFKEYFAHRGEALPDIPTPV</sequence>
<dbReference type="Proteomes" id="UP000091897">
    <property type="component" value="Chromosome"/>
</dbReference>
<dbReference type="SMART" id="SM00507">
    <property type="entry name" value="HNHc"/>
    <property type="match status" value="1"/>
</dbReference>
<proteinExistence type="predicted"/>
<feature type="domain" description="HNH nuclease" evidence="1">
    <location>
        <begin position="460"/>
        <end position="512"/>
    </location>
</feature>
<dbReference type="InterPro" id="IPR004919">
    <property type="entry name" value="GmrSD_N"/>
</dbReference>
<dbReference type="RefSeq" id="WP_066343789.1">
    <property type="nucleotide sequence ID" value="NZ_CBCSFJ010000022.1"/>
</dbReference>
<accession>A0ABM6CMU5</accession>
<dbReference type="CDD" id="cd00085">
    <property type="entry name" value="HNHc"/>
    <property type="match status" value="1"/>
</dbReference>
<dbReference type="Gene3D" id="1.10.30.50">
    <property type="match status" value="1"/>
</dbReference>
<evidence type="ECO:0000313" key="3">
    <source>
        <dbReference type="Proteomes" id="UP000091897"/>
    </source>
</evidence>
<protein>
    <recommendedName>
        <fullName evidence="1">HNH nuclease domain-containing protein</fullName>
    </recommendedName>
</protein>
<reference evidence="2 3" key="1">
    <citation type="submission" date="2016-06" db="EMBL/GenBank/DDBJ databases">
        <title>Complete genome sequences of Bordetella bronchialis and Bordetella flabilis.</title>
        <authorList>
            <person name="LiPuma J.J."/>
            <person name="Spilker T."/>
        </authorList>
    </citation>
    <scope>NUCLEOTIDE SEQUENCE [LARGE SCALE GENOMIC DNA]</scope>
    <source>
        <strain evidence="2 3">AU3182</strain>
    </source>
</reference>
<evidence type="ECO:0000259" key="1">
    <source>
        <dbReference type="SMART" id="SM00507"/>
    </source>
</evidence>
<gene>
    <name evidence="2" type="ORF">BAU06_02100</name>
</gene>
<dbReference type="InterPro" id="IPR003615">
    <property type="entry name" value="HNH_nuc"/>
</dbReference>
<dbReference type="Pfam" id="PF03235">
    <property type="entry name" value="GmrSD_N"/>
    <property type="match status" value="1"/>
</dbReference>